<organism evidence="1">
    <name type="scientific">marine metagenome</name>
    <dbReference type="NCBI Taxonomy" id="408172"/>
    <lineage>
        <taxon>unclassified sequences</taxon>
        <taxon>metagenomes</taxon>
        <taxon>ecological metagenomes</taxon>
    </lineage>
</organism>
<dbReference type="EMBL" id="UINC01110927">
    <property type="protein sequence ID" value="SVC78762.1"/>
    <property type="molecule type" value="Genomic_DNA"/>
</dbReference>
<gene>
    <name evidence="1" type="ORF">METZ01_LOCUS331616</name>
</gene>
<accession>A0A382Q2U6</accession>
<sequence>MQINQKKFNSVEVTQDYCNLNINYFFPLATQGWQNASIPVTSQ</sequence>
<evidence type="ECO:0000313" key="1">
    <source>
        <dbReference type="EMBL" id="SVC78762.1"/>
    </source>
</evidence>
<dbReference type="AlphaFoldDB" id="A0A382Q2U6"/>
<proteinExistence type="predicted"/>
<name>A0A382Q2U6_9ZZZZ</name>
<reference evidence="1" key="1">
    <citation type="submission" date="2018-05" db="EMBL/GenBank/DDBJ databases">
        <authorList>
            <person name="Lanie J.A."/>
            <person name="Ng W.-L."/>
            <person name="Kazmierczak K.M."/>
            <person name="Andrzejewski T.M."/>
            <person name="Davidsen T.M."/>
            <person name="Wayne K.J."/>
            <person name="Tettelin H."/>
            <person name="Glass J.I."/>
            <person name="Rusch D."/>
            <person name="Podicherti R."/>
            <person name="Tsui H.-C.T."/>
            <person name="Winkler M.E."/>
        </authorList>
    </citation>
    <scope>NUCLEOTIDE SEQUENCE</scope>
</reference>
<protein>
    <submittedName>
        <fullName evidence="1">Uncharacterized protein</fullName>
    </submittedName>
</protein>